<organism evidence="2 3">
    <name type="scientific">Vibrio qingdaonensis</name>
    <dbReference type="NCBI Taxonomy" id="2829491"/>
    <lineage>
        <taxon>Bacteria</taxon>
        <taxon>Pseudomonadati</taxon>
        <taxon>Pseudomonadota</taxon>
        <taxon>Gammaproteobacteria</taxon>
        <taxon>Vibrionales</taxon>
        <taxon>Vibrionaceae</taxon>
        <taxon>Vibrio</taxon>
    </lineage>
</organism>
<keyword evidence="2" id="KW-0378">Hydrolase</keyword>
<dbReference type="EMBL" id="JAKRRY010000001">
    <property type="protein sequence ID" value="MCW8344705.1"/>
    <property type="molecule type" value="Genomic_DNA"/>
</dbReference>
<evidence type="ECO:0000259" key="1">
    <source>
        <dbReference type="Pfam" id="PF12146"/>
    </source>
</evidence>
<accession>A0A9X3HUP8</accession>
<dbReference type="RefSeq" id="WP_265673143.1">
    <property type="nucleotide sequence ID" value="NZ_JAKRRY010000001.1"/>
</dbReference>
<keyword evidence="3" id="KW-1185">Reference proteome</keyword>
<dbReference type="Gene3D" id="3.40.50.1820">
    <property type="entry name" value="alpha/beta hydrolase"/>
    <property type="match status" value="1"/>
</dbReference>
<dbReference type="InterPro" id="IPR022742">
    <property type="entry name" value="Hydrolase_4"/>
</dbReference>
<feature type="domain" description="Serine aminopeptidase S33" evidence="1">
    <location>
        <begin position="60"/>
        <end position="244"/>
    </location>
</feature>
<dbReference type="GO" id="GO:0016787">
    <property type="term" value="F:hydrolase activity"/>
    <property type="evidence" value="ECO:0007669"/>
    <property type="project" value="UniProtKB-KW"/>
</dbReference>
<comment type="caution">
    <text evidence="2">The sequence shown here is derived from an EMBL/GenBank/DDBJ whole genome shotgun (WGS) entry which is preliminary data.</text>
</comment>
<name>A0A9X3HUP8_9VIBR</name>
<sequence length="361" mass="40713">MYQSSGALAPYQQGTFNQYAAQTRDWLDEYRVFHGAGYEREMDAVSPYKLEPEVPNGEGVLLVHGLGDSPYSFIDIAPYLAEKGYLVHVMLLPGHGSRPADLMNPMYEDWTKAVAHQVVLLRQDVDAVWLGGFSTGTNLVTSFASTDGDIKGLILFSPAFIPKDPFAGLAGFASHFVDWVSIEKEQNYSRYDSLAMDGAALYYQSAVDVQDQLESNALNVPAILMIAESDELIDAKGVYDLFKARFSSPESELIWFGDRDYSDPRFVKFPMKLPEFYIQSGSHISVLYRPDNPLYGRTGLMRQCGDSQEGEIYKVDCPKMPTLTHAAWELFDDDTISARLSWNPYFEPTMKRVVEFMERNK</sequence>
<dbReference type="SUPFAM" id="SSF53474">
    <property type="entry name" value="alpha/beta-Hydrolases"/>
    <property type="match status" value="1"/>
</dbReference>
<gene>
    <name evidence="2" type="ORF">MD535_01520</name>
</gene>
<protein>
    <submittedName>
        <fullName evidence="2">Alpha/beta fold hydrolase</fullName>
    </submittedName>
</protein>
<evidence type="ECO:0000313" key="2">
    <source>
        <dbReference type="EMBL" id="MCW8344705.1"/>
    </source>
</evidence>
<dbReference type="Pfam" id="PF12146">
    <property type="entry name" value="Hydrolase_4"/>
    <property type="match status" value="1"/>
</dbReference>
<dbReference type="Proteomes" id="UP001155587">
    <property type="component" value="Unassembled WGS sequence"/>
</dbReference>
<dbReference type="AlphaFoldDB" id="A0A9X3HUP8"/>
<dbReference type="InterPro" id="IPR029058">
    <property type="entry name" value="AB_hydrolase_fold"/>
</dbReference>
<proteinExistence type="predicted"/>
<evidence type="ECO:0000313" key="3">
    <source>
        <dbReference type="Proteomes" id="UP001155587"/>
    </source>
</evidence>
<reference evidence="2" key="1">
    <citation type="submission" date="2022-02" db="EMBL/GenBank/DDBJ databases">
        <title>Vibrio sp. nov, a new bacterium isolated from seawater.</title>
        <authorList>
            <person name="Yuan Y."/>
        </authorList>
    </citation>
    <scope>NUCLEOTIDE SEQUENCE</scope>
    <source>
        <strain evidence="2">ZSDZ65</strain>
    </source>
</reference>